<dbReference type="InterPro" id="IPR031941">
    <property type="entry name" value="DUF4773"/>
</dbReference>
<dbReference type="Proteomes" id="UP000000311">
    <property type="component" value="Unassembled WGS sequence"/>
</dbReference>
<evidence type="ECO:0000256" key="2">
    <source>
        <dbReference type="SAM" id="SignalP"/>
    </source>
</evidence>
<reference evidence="4 5" key="1">
    <citation type="journal article" date="2010" name="Science">
        <title>Genomic comparison of the ants Camponotus floridanus and Harpegnathos saltator.</title>
        <authorList>
            <person name="Bonasio R."/>
            <person name="Zhang G."/>
            <person name="Ye C."/>
            <person name="Mutti N.S."/>
            <person name="Fang X."/>
            <person name="Qin N."/>
            <person name="Donahue G."/>
            <person name="Yang P."/>
            <person name="Li Q."/>
            <person name="Li C."/>
            <person name="Zhang P."/>
            <person name="Huang Z."/>
            <person name="Berger S.L."/>
            <person name="Reinberg D."/>
            <person name="Wang J."/>
            <person name="Liebig J."/>
        </authorList>
    </citation>
    <scope>NUCLEOTIDE SEQUENCE [LARGE SCALE GENOMIC DNA]</scope>
    <source>
        <strain evidence="5">C129</strain>
    </source>
</reference>
<dbReference type="PANTHER" id="PTHR36299:SF3">
    <property type="entry name" value="FI03431P"/>
    <property type="match status" value="1"/>
</dbReference>
<protein>
    <recommendedName>
        <fullName evidence="3">DUF4773 domain-containing protein</fullName>
    </recommendedName>
</protein>
<organism evidence="5">
    <name type="scientific">Camponotus floridanus</name>
    <name type="common">Florida carpenter ant</name>
    <dbReference type="NCBI Taxonomy" id="104421"/>
    <lineage>
        <taxon>Eukaryota</taxon>
        <taxon>Metazoa</taxon>
        <taxon>Ecdysozoa</taxon>
        <taxon>Arthropoda</taxon>
        <taxon>Hexapoda</taxon>
        <taxon>Insecta</taxon>
        <taxon>Pterygota</taxon>
        <taxon>Neoptera</taxon>
        <taxon>Endopterygota</taxon>
        <taxon>Hymenoptera</taxon>
        <taxon>Apocrita</taxon>
        <taxon>Aculeata</taxon>
        <taxon>Formicoidea</taxon>
        <taxon>Formicidae</taxon>
        <taxon>Formicinae</taxon>
        <taxon>Camponotus</taxon>
    </lineage>
</organism>
<evidence type="ECO:0000259" key="3">
    <source>
        <dbReference type="Pfam" id="PF15998"/>
    </source>
</evidence>
<dbReference type="EMBL" id="GL437134">
    <property type="protein sequence ID" value="EFN70925.1"/>
    <property type="molecule type" value="Genomic_DNA"/>
</dbReference>
<dbReference type="OrthoDB" id="5952164at2759"/>
<feature type="signal peptide" evidence="2">
    <location>
        <begin position="1"/>
        <end position="22"/>
    </location>
</feature>
<dbReference type="AlphaFoldDB" id="E2A6L0"/>
<feature type="domain" description="DUF4773" evidence="3">
    <location>
        <begin position="62"/>
        <end position="178"/>
    </location>
</feature>
<keyword evidence="5" id="KW-1185">Reference proteome</keyword>
<feature type="compositionally biased region" description="Basic and acidic residues" evidence="1">
    <location>
        <begin position="385"/>
        <end position="396"/>
    </location>
</feature>
<evidence type="ECO:0000256" key="1">
    <source>
        <dbReference type="SAM" id="MobiDB-lite"/>
    </source>
</evidence>
<dbReference type="Pfam" id="PF15998">
    <property type="entry name" value="DUF4773"/>
    <property type="match status" value="2"/>
</dbReference>
<evidence type="ECO:0000313" key="4">
    <source>
        <dbReference type="EMBL" id="EFN70925.1"/>
    </source>
</evidence>
<dbReference type="OMA" id="KVCANIT"/>
<feature type="compositionally biased region" description="Acidic residues" evidence="1">
    <location>
        <begin position="237"/>
        <end position="247"/>
    </location>
</feature>
<feature type="region of interest" description="Disordered" evidence="1">
    <location>
        <begin position="364"/>
        <end position="507"/>
    </location>
</feature>
<feature type="compositionally biased region" description="Polar residues" evidence="1">
    <location>
        <begin position="222"/>
        <end position="236"/>
    </location>
</feature>
<feature type="compositionally biased region" description="Acidic residues" evidence="1">
    <location>
        <begin position="193"/>
        <end position="219"/>
    </location>
</feature>
<keyword evidence="2" id="KW-0732">Signal</keyword>
<name>E2A6L0_CAMFO</name>
<sequence>MRLSTIFELLLILLLVAFAAYGRVIDHDEIHRAARTADNVKYNDMSLSTMSLKQAADSVNRYCTCNENICNCCRDFHIPVVQLKGPGCASLQYLQGDNLAVQLSFGDNILTSTIVNGKNPKPVCVPLPGGFTKFCGRIYSIQRDAKNHFKACLGLELQSSTELEASLRVSCFRFGPEGLKLRPAEPLPVVEAESVEEEDDDDFFGLGSDDDDDDDEEDERPSFNSVPDASGGSNTQESDDDDDDDDILGFSALLDIFTGEDDTATKKPKITTVAPLLEFTIPILSRPTTPISLENHELSTFPTELENNEEHENDTEEPVKVIDEGLTESNTENNIDENQEQITEASNKITYLVKPNKATINKVKKGVVGEKKPSVTSTSVNAIHNPEKPVKKPIKDEYDEDVNEDDILDDDDDDVLDDDDEDEVLDDDDEDKNDEDGDNEDKLDDEKHTEDEDDDDDDDDDEKAEDLAELDDDDDEEEDAMLSALMETGKSKKNKGNQTNTNEHDNEDYDAELDFLTRKHSGGNHVSKFDMIYYDPNTQLGLKGELEGGRNPLPRIAFHGIGCNCGNLTCGCCGGINITTFNFDRQACTNFTYIPQDFAIKFKFIINENVLTIGTISAKNPPPLCMPIYVPFISICVRFFDIHTSGRNLHACIDFETRVVNWPILVLHFDCVKLGEDGISWIKPENANNVLQVAKPEIAESNGPEVFDDVNFESDPTELPSNQTLTLEGEDHIGQLKL</sequence>
<proteinExistence type="predicted"/>
<feature type="compositionally biased region" description="Acidic residues" evidence="1">
    <location>
        <begin position="451"/>
        <end position="480"/>
    </location>
</feature>
<dbReference type="PANTHER" id="PTHR36299">
    <property type="entry name" value="AGAP008005-PA"/>
    <property type="match status" value="1"/>
</dbReference>
<evidence type="ECO:0000313" key="5">
    <source>
        <dbReference type="Proteomes" id="UP000000311"/>
    </source>
</evidence>
<feature type="chain" id="PRO_5003156683" description="DUF4773 domain-containing protein" evidence="2">
    <location>
        <begin position="23"/>
        <end position="738"/>
    </location>
</feature>
<gene>
    <name evidence="4" type="ORF">EAG_05417</name>
</gene>
<dbReference type="InParanoid" id="E2A6L0"/>
<feature type="domain" description="DUF4773" evidence="3">
    <location>
        <begin position="563"/>
        <end position="678"/>
    </location>
</feature>
<feature type="region of interest" description="Disordered" evidence="1">
    <location>
        <begin position="185"/>
        <end position="247"/>
    </location>
</feature>
<accession>E2A6L0</accession>
<dbReference type="STRING" id="104421.E2A6L0"/>
<feature type="compositionally biased region" description="Acidic residues" evidence="1">
    <location>
        <begin position="397"/>
        <end position="443"/>
    </location>
</feature>